<dbReference type="AlphaFoldDB" id="A0A2K4U6B8"/>
<organism evidence="1 2">
    <name type="scientific">Pseudomonas syringae pv. persicae</name>
    <dbReference type="NCBI Taxonomy" id="237306"/>
    <lineage>
        <taxon>Bacteria</taxon>
        <taxon>Pseudomonadati</taxon>
        <taxon>Pseudomonadota</taxon>
        <taxon>Gammaproteobacteria</taxon>
        <taxon>Pseudomonadales</taxon>
        <taxon>Pseudomonadaceae</taxon>
        <taxon>Pseudomonas</taxon>
    </lineage>
</organism>
<reference evidence="1 2" key="1">
    <citation type="submission" date="2018-08" db="EMBL/GenBank/DDBJ databases">
        <title>Recombination of ecologically and evolutionarily significant loci maintains genetic cohesion in the Pseudomonas syringae species complex.</title>
        <authorList>
            <person name="Dillon M."/>
            <person name="Thakur S."/>
            <person name="Almeida R.N.D."/>
            <person name="Weir B.S."/>
            <person name="Guttman D.S."/>
        </authorList>
    </citation>
    <scope>NUCLEOTIDE SEQUENCE [LARGE SCALE GENOMIC DNA]</scope>
    <source>
        <strain evidence="1 2">ICMP 3706</strain>
    </source>
</reference>
<comment type="caution">
    <text evidence="1">The sequence shown here is derived from an EMBL/GenBank/DDBJ whole genome shotgun (WGS) entry which is preliminary data.</text>
</comment>
<evidence type="ECO:0000313" key="2">
    <source>
        <dbReference type="Proteomes" id="UP000281604"/>
    </source>
</evidence>
<accession>A0A2K4U6B8</accession>
<gene>
    <name evidence="1" type="ORF">ALQ30_200286</name>
</gene>
<sequence length="58" mass="6739">MGGEFFSCYDVSHPMRMVFKGAGYRPFDAFAVRQNHPDPQVWKVFSQRSQSWSHISIS</sequence>
<dbReference type="EMBL" id="RBQE01000013">
    <property type="protein sequence ID" value="RMP15048.1"/>
    <property type="molecule type" value="Genomic_DNA"/>
</dbReference>
<protein>
    <submittedName>
        <fullName evidence="1">Uncharacterized protein</fullName>
    </submittedName>
</protein>
<evidence type="ECO:0000313" key="1">
    <source>
        <dbReference type="EMBL" id="RMP15048.1"/>
    </source>
</evidence>
<proteinExistence type="predicted"/>
<dbReference type="Proteomes" id="UP000281604">
    <property type="component" value="Unassembled WGS sequence"/>
</dbReference>
<name>A0A2K4U6B8_9PSED</name>